<evidence type="ECO:0000256" key="1">
    <source>
        <dbReference type="ARBA" id="ARBA00022737"/>
    </source>
</evidence>
<keyword evidence="3" id="KW-1185">Reference proteome</keyword>
<dbReference type="EMBL" id="JRTT01000004">
    <property type="protein sequence ID" value="KHD78612.1"/>
    <property type="molecule type" value="Genomic_DNA"/>
</dbReference>
<proteinExistence type="predicted"/>
<name>A0A0A6XET4_ACTUT</name>
<sequence length="216" mass="23397">MSSGRRDPWRPAQLPFDAEAAWRLEAWLQSPDESFNAIGVDLRGSDLSGADLSEAWLTYAVLSSVSLRGVELHRAHLEAADLSDADLTGASLTRTTLDDARLCRTRLDGADLSSSSVYDVDARLSSFRGARFVAASVERTDFCGADLSDAVLQTTAFVVRFDAQTVVDGLQGAMSGSVSLVGEDGEMQRELRGVELEQWFAARGARVEVLTPRARL</sequence>
<dbReference type="STRING" id="1869.MB27_04630"/>
<dbReference type="InterPro" id="IPR001646">
    <property type="entry name" value="5peptide_repeat"/>
</dbReference>
<organism evidence="2 3">
    <name type="scientific">Actinoplanes utahensis</name>
    <dbReference type="NCBI Taxonomy" id="1869"/>
    <lineage>
        <taxon>Bacteria</taxon>
        <taxon>Bacillati</taxon>
        <taxon>Actinomycetota</taxon>
        <taxon>Actinomycetes</taxon>
        <taxon>Micromonosporales</taxon>
        <taxon>Micromonosporaceae</taxon>
        <taxon>Actinoplanes</taxon>
    </lineage>
</organism>
<dbReference type="Proteomes" id="UP000054537">
    <property type="component" value="Unassembled WGS sequence"/>
</dbReference>
<evidence type="ECO:0000313" key="2">
    <source>
        <dbReference type="EMBL" id="KHD78612.1"/>
    </source>
</evidence>
<evidence type="ECO:0000313" key="3">
    <source>
        <dbReference type="Proteomes" id="UP000054537"/>
    </source>
</evidence>
<reference evidence="2 3" key="1">
    <citation type="submission" date="2014-10" db="EMBL/GenBank/DDBJ databases">
        <title>Draft genome sequence of Actinoplanes utahensis NRRL 12052.</title>
        <authorList>
            <person name="Velasco-Bucheli B."/>
            <person name="del Cerro C."/>
            <person name="Hormigo D."/>
            <person name="Garcia J.L."/>
            <person name="Acebal C."/>
            <person name="Arroyo M."/>
            <person name="de la Mata I."/>
        </authorList>
    </citation>
    <scope>NUCLEOTIDE SEQUENCE [LARGE SCALE GENOMIC DNA]</scope>
    <source>
        <strain evidence="2 3">NRRL 12052</strain>
    </source>
</reference>
<dbReference type="AlphaFoldDB" id="A0A0A6XET4"/>
<dbReference type="Gene3D" id="2.160.20.80">
    <property type="entry name" value="E3 ubiquitin-protein ligase SopA"/>
    <property type="match status" value="1"/>
</dbReference>
<evidence type="ECO:0008006" key="4">
    <source>
        <dbReference type="Google" id="ProtNLM"/>
    </source>
</evidence>
<dbReference type="PANTHER" id="PTHR47485:SF1">
    <property type="entry name" value="THYLAKOID LUMENAL 17.4 KDA PROTEIN, CHLOROPLASTIC"/>
    <property type="match status" value="1"/>
</dbReference>
<keyword evidence="1" id="KW-0677">Repeat</keyword>
<dbReference type="PANTHER" id="PTHR47485">
    <property type="entry name" value="THYLAKOID LUMENAL 17.4 KDA PROTEIN, CHLOROPLASTIC"/>
    <property type="match status" value="1"/>
</dbReference>
<comment type="caution">
    <text evidence="2">The sequence shown here is derived from an EMBL/GenBank/DDBJ whole genome shotgun (WGS) entry which is preliminary data.</text>
</comment>
<dbReference type="SUPFAM" id="SSF141571">
    <property type="entry name" value="Pentapeptide repeat-like"/>
    <property type="match status" value="1"/>
</dbReference>
<protein>
    <recommendedName>
        <fullName evidence="4">Pentapeptide repeat-containing protein</fullName>
    </recommendedName>
</protein>
<dbReference type="eggNOG" id="COG1357">
    <property type="taxonomic scope" value="Bacteria"/>
</dbReference>
<gene>
    <name evidence="2" type="ORF">MB27_04630</name>
</gene>
<dbReference type="Pfam" id="PF00805">
    <property type="entry name" value="Pentapeptide"/>
    <property type="match status" value="2"/>
</dbReference>
<accession>A0A0A6XET4</accession>